<protein>
    <submittedName>
        <fullName evidence="3">Uncharacterized protein</fullName>
    </submittedName>
</protein>
<name>A0A0B2VCM8_TOXCA</name>
<accession>A0A0B2VCM8</accession>
<feature type="region of interest" description="Disordered" evidence="2">
    <location>
        <begin position="280"/>
        <end position="362"/>
    </location>
</feature>
<dbReference type="EMBL" id="JPKZ01001930">
    <property type="protein sequence ID" value="KHN79263.1"/>
    <property type="molecule type" value="Genomic_DNA"/>
</dbReference>
<feature type="compositionally biased region" description="Basic and acidic residues" evidence="2">
    <location>
        <begin position="14"/>
        <end position="31"/>
    </location>
</feature>
<dbReference type="OrthoDB" id="5838092at2759"/>
<organism evidence="3 4">
    <name type="scientific">Toxocara canis</name>
    <name type="common">Canine roundworm</name>
    <dbReference type="NCBI Taxonomy" id="6265"/>
    <lineage>
        <taxon>Eukaryota</taxon>
        <taxon>Metazoa</taxon>
        <taxon>Ecdysozoa</taxon>
        <taxon>Nematoda</taxon>
        <taxon>Chromadorea</taxon>
        <taxon>Rhabditida</taxon>
        <taxon>Spirurina</taxon>
        <taxon>Ascaridomorpha</taxon>
        <taxon>Ascaridoidea</taxon>
        <taxon>Toxocaridae</taxon>
        <taxon>Toxocara</taxon>
    </lineage>
</organism>
<gene>
    <name evidence="3" type="ORF">Tcan_11942</name>
</gene>
<dbReference type="PANTHER" id="PTHR37960">
    <property type="entry name" value="PROTEIN CBG06493-RELATED"/>
    <property type="match status" value="1"/>
</dbReference>
<proteinExistence type="predicted"/>
<dbReference type="Proteomes" id="UP000031036">
    <property type="component" value="Unassembled WGS sequence"/>
</dbReference>
<keyword evidence="4" id="KW-1185">Reference proteome</keyword>
<dbReference type="AlphaFoldDB" id="A0A0B2VCM8"/>
<evidence type="ECO:0000256" key="1">
    <source>
        <dbReference type="SAM" id="Coils"/>
    </source>
</evidence>
<feature type="coiled-coil region" evidence="1">
    <location>
        <begin position="145"/>
        <end position="211"/>
    </location>
</feature>
<dbReference type="OMA" id="ESDDQEW"/>
<evidence type="ECO:0000313" key="3">
    <source>
        <dbReference type="EMBL" id="KHN79263.1"/>
    </source>
</evidence>
<feature type="compositionally biased region" description="Low complexity" evidence="2">
    <location>
        <begin position="331"/>
        <end position="344"/>
    </location>
</feature>
<feature type="region of interest" description="Disordered" evidence="2">
    <location>
        <begin position="1"/>
        <end position="68"/>
    </location>
</feature>
<evidence type="ECO:0000256" key="2">
    <source>
        <dbReference type="SAM" id="MobiDB-lite"/>
    </source>
</evidence>
<sequence>MANLFRNIFRSKKSGKESKEDRESRIRESHRGRSKLAHFECTNDEISSTAPYHRVTQPRVHRGPRSCPGESVDHFERFEATNRSFESEFRHPREEVLSRRRGFLKYGRHRHATSEYGSGDPSPTNLYSSYNRTLDDSESDSWAIENEKNQRIRELENKLHEHRGKLKEYKERLRAERDLRIVNERNMMEEIERLRRERKREDRDRKENDQRYINLINHLRTKLSLVEQQQRFGGGSLMASLSSNAPVASTSNGAPLGAGESLCTMSSSFMQQVDFTQSTLQRDVDSVDETKNFRSGEPADLETPRGSSLAGRSKTFTDEEPLDLERARTDTLTTSSGSLGNTGNVHEATILKPDDSDGGYVTTSEFLPKSRHMHSETELSTITLPGLLTDSKK</sequence>
<keyword evidence="1" id="KW-0175">Coiled coil</keyword>
<dbReference type="PANTHER" id="PTHR37960:SF2">
    <property type="entry name" value="PROTEIN CBG20683"/>
    <property type="match status" value="1"/>
</dbReference>
<reference evidence="3 4" key="1">
    <citation type="submission" date="2014-11" db="EMBL/GenBank/DDBJ databases">
        <title>Genetic blueprint of the zoonotic pathogen Toxocara canis.</title>
        <authorList>
            <person name="Zhu X.-Q."/>
            <person name="Korhonen P.K."/>
            <person name="Cai H."/>
            <person name="Young N.D."/>
            <person name="Nejsum P."/>
            <person name="von Samson-Himmelstjerna G."/>
            <person name="Boag P.R."/>
            <person name="Tan P."/>
            <person name="Li Q."/>
            <person name="Min J."/>
            <person name="Yang Y."/>
            <person name="Wang X."/>
            <person name="Fang X."/>
            <person name="Hall R.S."/>
            <person name="Hofmann A."/>
            <person name="Sternberg P.W."/>
            <person name="Jex A.R."/>
            <person name="Gasser R.B."/>
        </authorList>
    </citation>
    <scope>NUCLEOTIDE SEQUENCE [LARGE SCALE GENOMIC DNA]</scope>
    <source>
        <strain evidence="3">PN_DK_2014</strain>
    </source>
</reference>
<evidence type="ECO:0000313" key="4">
    <source>
        <dbReference type="Proteomes" id="UP000031036"/>
    </source>
</evidence>
<comment type="caution">
    <text evidence="3">The sequence shown here is derived from an EMBL/GenBank/DDBJ whole genome shotgun (WGS) entry which is preliminary data.</text>
</comment>
<feature type="compositionally biased region" description="Basic and acidic residues" evidence="2">
    <location>
        <begin position="282"/>
        <end position="294"/>
    </location>
</feature>